<name>A0A2K4ZHE7_9FIRM</name>
<dbReference type="EMBL" id="OFSM01000012">
    <property type="protein sequence ID" value="SOY29903.1"/>
    <property type="molecule type" value="Genomic_DNA"/>
</dbReference>
<feature type="transmembrane region" description="Helical" evidence="7">
    <location>
        <begin position="419"/>
        <end position="440"/>
    </location>
</feature>
<feature type="transmembrane region" description="Helical" evidence="7">
    <location>
        <begin position="98"/>
        <end position="116"/>
    </location>
</feature>
<accession>A0A2K4ZHE7</accession>
<evidence type="ECO:0000313" key="8">
    <source>
        <dbReference type="EMBL" id="SOY29903.1"/>
    </source>
</evidence>
<feature type="transmembrane region" description="Helical" evidence="7">
    <location>
        <begin position="195"/>
        <end position="216"/>
    </location>
</feature>
<evidence type="ECO:0000256" key="4">
    <source>
        <dbReference type="ARBA" id="ARBA00022692"/>
    </source>
</evidence>
<keyword evidence="2" id="KW-0813">Transport</keyword>
<dbReference type="PANTHER" id="PTHR43549">
    <property type="entry name" value="MULTIDRUG RESISTANCE PROTEIN YPNP-RELATED"/>
    <property type="match status" value="1"/>
</dbReference>
<dbReference type="GO" id="GO:0042910">
    <property type="term" value="F:xenobiotic transmembrane transporter activity"/>
    <property type="evidence" value="ECO:0007669"/>
    <property type="project" value="InterPro"/>
</dbReference>
<proteinExistence type="predicted"/>
<evidence type="ECO:0000256" key="1">
    <source>
        <dbReference type="ARBA" id="ARBA00004651"/>
    </source>
</evidence>
<reference evidence="8 9" key="1">
    <citation type="submission" date="2018-01" db="EMBL/GenBank/DDBJ databases">
        <authorList>
            <person name="Gaut B.S."/>
            <person name="Morton B.R."/>
            <person name="Clegg M.T."/>
            <person name="Duvall M.R."/>
        </authorList>
    </citation>
    <scope>NUCLEOTIDE SEQUENCE [LARGE SCALE GENOMIC DNA]</scope>
    <source>
        <strain evidence="8">GP69</strain>
    </source>
</reference>
<sequence>MALMTKDMTNGQPMKLILGFSVPLLFGFLFQQFYSLVDTLIVGRYLGVDTLAAVGATGSVNFLVIGFCMGICTGFSIPVSHKFGAGDYAGMRKYVANAMWLSIAFAAVMTAATVTFCRQILTAMRTPENIIDNSHGYIVVIFAGIPVVFLYNILSGIIRALGDSRTPVIFLVCSSVLNVGLDLLFIVGFQSGVAGAAWATVISQAVSGVLCLLYIIRKFEILHITGEEWKVNGHMMASLCNMGIPMGLQYSITAIGSVILQSAVNTLGSNAVAAVTAAGKIGGFLACPFDAMGATMATYGGQNVGAGRLERIWLGMRSCILLGAGYSVIAFFGAFFWGESLASLFVSEGALQIIGDVRMYLVINTLFYFALALVNIIRFMIQGIGFPRFAILAGVFEMLARGLVGFVLVPIFGFRAACLGSPIAWIFADAFLIPAFLHVYRKLQKQLKQQEGAAIPAAGKKLTRHMAG</sequence>
<feature type="transmembrane region" description="Helical" evidence="7">
    <location>
        <begin position="318"/>
        <end position="337"/>
    </location>
</feature>
<evidence type="ECO:0000256" key="5">
    <source>
        <dbReference type="ARBA" id="ARBA00022989"/>
    </source>
</evidence>
<dbReference type="CDD" id="cd13138">
    <property type="entry name" value="MATE_yoeA_like"/>
    <property type="match status" value="1"/>
</dbReference>
<dbReference type="NCBIfam" id="TIGR00797">
    <property type="entry name" value="matE"/>
    <property type="match status" value="1"/>
</dbReference>
<protein>
    <submittedName>
        <fullName evidence="8">Multidrug export protein MepA</fullName>
    </submittedName>
</protein>
<dbReference type="InterPro" id="IPR048279">
    <property type="entry name" value="MdtK-like"/>
</dbReference>
<feature type="transmembrane region" description="Helical" evidence="7">
    <location>
        <begin position="357"/>
        <end position="377"/>
    </location>
</feature>
<dbReference type="PIRSF" id="PIRSF006603">
    <property type="entry name" value="DinF"/>
    <property type="match status" value="1"/>
</dbReference>
<dbReference type="GO" id="GO:0005886">
    <property type="term" value="C:plasma membrane"/>
    <property type="evidence" value="ECO:0007669"/>
    <property type="project" value="UniProtKB-SubCell"/>
</dbReference>
<organism evidence="8 9">
    <name type="scientific">Acetatifactor muris</name>
    <dbReference type="NCBI Taxonomy" id="879566"/>
    <lineage>
        <taxon>Bacteria</taxon>
        <taxon>Bacillati</taxon>
        <taxon>Bacillota</taxon>
        <taxon>Clostridia</taxon>
        <taxon>Lachnospirales</taxon>
        <taxon>Lachnospiraceae</taxon>
        <taxon>Acetatifactor</taxon>
    </lineage>
</organism>
<comment type="subcellular location">
    <subcellularLocation>
        <location evidence="1">Cell membrane</location>
        <topology evidence="1">Multi-pass membrane protein</topology>
    </subcellularLocation>
</comment>
<keyword evidence="3" id="KW-1003">Cell membrane</keyword>
<keyword evidence="5 7" id="KW-1133">Transmembrane helix</keyword>
<feature type="transmembrane region" description="Helical" evidence="7">
    <location>
        <begin position="168"/>
        <end position="189"/>
    </location>
</feature>
<keyword evidence="9" id="KW-1185">Reference proteome</keyword>
<feature type="transmembrane region" description="Helical" evidence="7">
    <location>
        <begin position="51"/>
        <end position="77"/>
    </location>
</feature>
<evidence type="ECO:0000256" key="3">
    <source>
        <dbReference type="ARBA" id="ARBA00022475"/>
    </source>
</evidence>
<dbReference type="InterPro" id="IPR052031">
    <property type="entry name" value="Membrane_Transporter-Flippase"/>
</dbReference>
<dbReference type="AlphaFoldDB" id="A0A2K4ZHE7"/>
<keyword evidence="4 7" id="KW-0812">Transmembrane</keyword>
<gene>
    <name evidence="8" type="primary">mepA_10</name>
    <name evidence="8" type="ORF">AMURIS_02624</name>
</gene>
<dbReference type="InterPro" id="IPR002528">
    <property type="entry name" value="MATE_fam"/>
</dbReference>
<evidence type="ECO:0000256" key="2">
    <source>
        <dbReference type="ARBA" id="ARBA00022448"/>
    </source>
</evidence>
<evidence type="ECO:0000256" key="7">
    <source>
        <dbReference type="SAM" id="Phobius"/>
    </source>
</evidence>
<dbReference type="GO" id="GO:0015297">
    <property type="term" value="F:antiporter activity"/>
    <property type="evidence" value="ECO:0007669"/>
    <property type="project" value="InterPro"/>
</dbReference>
<feature type="transmembrane region" description="Helical" evidence="7">
    <location>
        <begin position="136"/>
        <end position="161"/>
    </location>
</feature>
<dbReference type="PANTHER" id="PTHR43549:SF3">
    <property type="entry name" value="MULTIDRUG RESISTANCE PROTEIN YPNP-RELATED"/>
    <property type="match status" value="1"/>
</dbReference>
<feature type="transmembrane region" description="Helical" evidence="7">
    <location>
        <begin position="389"/>
        <end position="413"/>
    </location>
</feature>
<dbReference type="Pfam" id="PF01554">
    <property type="entry name" value="MatE"/>
    <property type="match status" value="2"/>
</dbReference>
<keyword evidence="6 7" id="KW-0472">Membrane</keyword>
<evidence type="ECO:0000256" key="6">
    <source>
        <dbReference type="ARBA" id="ARBA00023136"/>
    </source>
</evidence>
<dbReference type="Proteomes" id="UP000236311">
    <property type="component" value="Unassembled WGS sequence"/>
</dbReference>
<evidence type="ECO:0000313" key="9">
    <source>
        <dbReference type="Proteomes" id="UP000236311"/>
    </source>
</evidence>